<dbReference type="AlphaFoldDB" id="A0A448XC83"/>
<reference evidence="1" key="1">
    <citation type="submission" date="2018-11" db="EMBL/GenBank/DDBJ databases">
        <authorList>
            <consortium name="Pathogen Informatics"/>
        </authorList>
    </citation>
    <scope>NUCLEOTIDE SEQUENCE</scope>
</reference>
<evidence type="ECO:0000313" key="1">
    <source>
        <dbReference type="EMBL" id="VEL33369.1"/>
    </source>
</evidence>
<name>A0A448XC83_9PLAT</name>
<sequence length="80" mass="9048">MKKRFVGRSHQKRTDESRCTAAVELLYDVQVDIVHDISLVSGENGLSSASGLRQPERRTTGFIRPLLMKLTYESLLHAFS</sequence>
<dbReference type="EMBL" id="CAAALY010245667">
    <property type="protein sequence ID" value="VEL33369.1"/>
    <property type="molecule type" value="Genomic_DNA"/>
</dbReference>
<comment type="caution">
    <text evidence="1">The sequence shown here is derived from an EMBL/GenBank/DDBJ whole genome shotgun (WGS) entry which is preliminary data.</text>
</comment>
<protein>
    <submittedName>
        <fullName evidence="1">Uncharacterized protein</fullName>
    </submittedName>
</protein>
<accession>A0A448XC83</accession>
<dbReference type="Proteomes" id="UP000784294">
    <property type="component" value="Unassembled WGS sequence"/>
</dbReference>
<gene>
    <name evidence="1" type="ORF">PXEA_LOCUS26809</name>
</gene>
<keyword evidence="2" id="KW-1185">Reference proteome</keyword>
<proteinExistence type="predicted"/>
<organism evidence="1 2">
    <name type="scientific">Protopolystoma xenopodis</name>
    <dbReference type="NCBI Taxonomy" id="117903"/>
    <lineage>
        <taxon>Eukaryota</taxon>
        <taxon>Metazoa</taxon>
        <taxon>Spiralia</taxon>
        <taxon>Lophotrochozoa</taxon>
        <taxon>Platyhelminthes</taxon>
        <taxon>Monogenea</taxon>
        <taxon>Polyopisthocotylea</taxon>
        <taxon>Polystomatidea</taxon>
        <taxon>Polystomatidae</taxon>
        <taxon>Protopolystoma</taxon>
    </lineage>
</organism>
<evidence type="ECO:0000313" key="2">
    <source>
        <dbReference type="Proteomes" id="UP000784294"/>
    </source>
</evidence>